<dbReference type="eggNOG" id="ENOG502SQ1M">
    <property type="taxonomic scope" value="Eukaryota"/>
</dbReference>
<feature type="compositionally biased region" description="Pro residues" evidence="1">
    <location>
        <begin position="442"/>
        <end position="453"/>
    </location>
</feature>
<feature type="compositionally biased region" description="Basic and acidic residues" evidence="1">
    <location>
        <begin position="89"/>
        <end position="100"/>
    </location>
</feature>
<dbReference type="RefSeq" id="XP_009550087.1">
    <property type="nucleotide sequence ID" value="XM_009551792.1"/>
</dbReference>
<gene>
    <name evidence="2" type="ORF">HETIRDRAFT_460365</name>
</gene>
<dbReference type="InParanoid" id="W4JYA4"/>
<accession>W4JYA4</accession>
<evidence type="ECO:0000256" key="1">
    <source>
        <dbReference type="SAM" id="MobiDB-lite"/>
    </source>
</evidence>
<feature type="region of interest" description="Disordered" evidence="1">
    <location>
        <begin position="1"/>
        <end position="279"/>
    </location>
</feature>
<feature type="region of interest" description="Disordered" evidence="1">
    <location>
        <begin position="346"/>
        <end position="453"/>
    </location>
</feature>
<reference evidence="2 3" key="1">
    <citation type="journal article" date="2012" name="New Phytol.">
        <title>Insight into trade-off between wood decay and parasitism from the genome of a fungal forest pathogen.</title>
        <authorList>
            <person name="Olson A."/>
            <person name="Aerts A."/>
            <person name="Asiegbu F."/>
            <person name="Belbahri L."/>
            <person name="Bouzid O."/>
            <person name="Broberg A."/>
            <person name="Canback B."/>
            <person name="Coutinho P.M."/>
            <person name="Cullen D."/>
            <person name="Dalman K."/>
            <person name="Deflorio G."/>
            <person name="van Diepen L.T."/>
            <person name="Dunand C."/>
            <person name="Duplessis S."/>
            <person name="Durling M."/>
            <person name="Gonthier P."/>
            <person name="Grimwood J."/>
            <person name="Fossdal C.G."/>
            <person name="Hansson D."/>
            <person name="Henrissat B."/>
            <person name="Hietala A."/>
            <person name="Himmelstrand K."/>
            <person name="Hoffmeister D."/>
            <person name="Hogberg N."/>
            <person name="James T.Y."/>
            <person name="Karlsson M."/>
            <person name="Kohler A."/>
            <person name="Kues U."/>
            <person name="Lee Y.H."/>
            <person name="Lin Y.C."/>
            <person name="Lind M."/>
            <person name="Lindquist E."/>
            <person name="Lombard V."/>
            <person name="Lucas S."/>
            <person name="Lunden K."/>
            <person name="Morin E."/>
            <person name="Murat C."/>
            <person name="Park J."/>
            <person name="Raffaello T."/>
            <person name="Rouze P."/>
            <person name="Salamov A."/>
            <person name="Schmutz J."/>
            <person name="Solheim H."/>
            <person name="Stahlberg J."/>
            <person name="Velez H."/>
            <person name="de Vries R.P."/>
            <person name="Wiebenga A."/>
            <person name="Woodward S."/>
            <person name="Yakovlev I."/>
            <person name="Garbelotto M."/>
            <person name="Martin F."/>
            <person name="Grigoriev I.V."/>
            <person name="Stenlid J."/>
        </authorList>
    </citation>
    <scope>NUCLEOTIDE SEQUENCE [LARGE SCALE GENOMIC DNA]</scope>
    <source>
        <strain evidence="2 3">TC 32-1</strain>
    </source>
</reference>
<feature type="compositionally biased region" description="Basic residues" evidence="1">
    <location>
        <begin position="139"/>
        <end position="149"/>
    </location>
</feature>
<name>W4JYA4_HETIT</name>
<dbReference type="OrthoDB" id="3226344at2759"/>
<feature type="compositionally biased region" description="Acidic residues" evidence="1">
    <location>
        <begin position="383"/>
        <end position="392"/>
    </location>
</feature>
<dbReference type="EMBL" id="KI925462">
    <property type="protein sequence ID" value="ETW78085.1"/>
    <property type="molecule type" value="Genomic_DNA"/>
</dbReference>
<organism evidence="2 3">
    <name type="scientific">Heterobasidion irregulare (strain TC 32-1)</name>
    <dbReference type="NCBI Taxonomy" id="747525"/>
    <lineage>
        <taxon>Eukaryota</taxon>
        <taxon>Fungi</taxon>
        <taxon>Dikarya</taxon>
        <taxon>Basidiomycota</taxon>
        <taxon>Agaricomycotina</taxon>
        <taxon>Agaricomycetes</taxon>
        <taxon>Russulales</taxon>
        <taxon>Bondarzewiaceae</taxon>
        <taxon>Heterobasidion</taxon>
        <taxon>Heterobasidion annosum species complex</taxon>
    </lineage>
</organism>
<dbReference type="Proteomes" id="UP000030671">
    <property type="component" value="Unassembled WGS sequence"/>
</dbReference>
<feature type="compositionally biased region" description="Low complexity" evidence="1">
    <location>
        <begin position="190"/>
        <end position="199"/>
    </location>
</feature>
<feature type="compositionally biased region" description="Polar residues" evidence="1">
    <location>
        <begin position="70"/>
        <end position="86"/>
    </location>
</feature>
<dbReference type="AlphaFoldDB" id="W4JYA4"/>
<dbReference type="STRING" id="747525.W4JYA4"/>
<feature type="compositionally biased region" description="Polar residues" evidence="1">
    <location>
        <begin position="406"/>
        <end position="419"/>
    </location>
</feature>
<dbReference type="HOGENOM" id="CLU_033553_0_0_1"/>
<sequence>MIMVQKPIHLLSSPTSHRRHPSAPPAVVVQSTRTPGLLSLSKPPQPVLPRPHHRQQQQRIQRPAPKVELANSTTRSPAPIHAQTQPIEGPKKALPRKESTTFKADGSHLSPSAAERRGRQNIKPVKEKTSQRSASHSSIRTHVRRHPHHQGSPPLPSQMHPQSEVLSSKSNANTRSSSALSRSRNPNINSFDPFVVSSDSDSEASRTAGSDSAPKPQLVRAPKLTPRPSGKLARRRLPHSEVPGTPTPPSSRALPVPRGKNQSRTHTTGAMNLSRSDPVLSSMPARPILKRSAASNVAWDAFPVCDDLTDAEDDAPSTPVREKGHMATTWQQSLVFDDAPRTAPLTSTLAGYPFSQRSPSTPTPDRKRLHQRSPSEGVFNMSMDDDSSSDAAEELKALVGLLPNKRISSASSTPNGSGKSTKKDERHGFFASSNFQNSPSPDDLPPPAFGLKF</sequence>
<feature type="compositionally biased region" description="Polar residues" evidence="1">
    <location>
        <begin position="260"/>
        <end position="275"/>
    </location>
</feature>
<dbReference type="KEGG" id="hir:HETIRDRAFT_460365"/>
<evidence type="ECO:0000313" key="2">
    <source>
        <dbReference type="EMBL" id="ETW78085.1"/>
    </source>
</evidence>
<feature type="compositionally biased region" description="Low complexity" evidence="1">
    <location>
        <begin position="167"/>
        <end position="179"/>
    </location>
</feature>
<feature type="compositionally biased region" description="Polar residues" evidence="1">
    <location>
        <begin position="431"/>
        <end position="440"/>
    </location>
</feature>
<evidence type="ECO:0000313" key="3">
    <source>
        <dbReference type="Proteomes" id="UP000030671"/>
    </source>
</evidence>
<keyword evidence="3" id="KW-1185">Reference proteome</keyword>
<protein>
    <submittedName>
        <fullName evidence="2">Uncharacterized protein</fullName>
    </submittedName>
</protein>
<feature type="compositionally biased region" description="Polar residues" evidence="1">
    <location>
        <begin position="346"/>
        <end position="360"/>
    </location>
</feature>
<dbReference type="GeneID" id="20677066"/>
<feature type="compositionally biased region" description="Basic and acidic residues" evidence="1">
    <location>
        <begin position="114"/>
        <end position="130"/>
    </location>
</feature>
<proteinExistence type="predicted"/>
<feature type="compositionally biased region" description="Polar residues" evidence="1">
    <location>
        <begin position="180"/>
        <end position="189"/>
    </location>
</feature>